<comment type="caution">
    <text evidence="2">The sequence shown here is derived from an EMBL/GenBank/DDBJ whole genome shotgun (WGS) entry which is preliminary data.</text>
</comment>
<feature type="domain" description="Tail specific protease" evidence="1">
    <location>
        <begin position="262"/>
        <end position="436"/>
    </location>
</feature>
<evidence type="ECO:0000313" key="3">
    <source>
        <dbReference type="Proteomes" id="UP000536720"/>
    </source>
</evidence>
<sequence>MIDSFDVNVAKKILTAVLAGVGAVGSVFADESPKGGLVDMTVRDLSAVHQLIVSSHPGTIDQENKGFTDWVERGYREATQLAQRVSSERDAQAVLGFYISGFKDGHVGVYPSSKGKSSWAGFVLDRRGEDVVVSRVAKEWPVPLPPIDSRVISCDGKPVREILADEISPYVDRRLDLKSTWNHLAKHLTVDDADYPVLARKRASHCLVVLPSGVQQNLALSWQEDRGQLSDFLAQPQPPQALQNLGGGRYWVHASNFAPSVAENASLEKMLDALKHIDDAKLVILDTRGNRGGNSLVGARILSALLGEKFVESLDRSSRSYAMWRVSPLALATLNNALASMESDYGKNSDAYRFVSGMRESMNAAIVEKKDWLRQPDTPSLDQDRSKDSNPKTFKGQLVLVTDSSCASACLDFADAVLAVPGATHFGLPTSGDTLYIDIGSQVLPSGAKFWLPLKVWRGRVRGNNQGYEPQYVFDGDINDTPAVQEWVLGYF</sequence>
<reference evidence="2 3" key="1">
    <citation type="journal article" date="2020" name="Front. Plant Sci.">
        <title>Isolation of Rhizosphere Bacteria That Improve Quality and Water Stress Tolerance in Greenhouse Ornamentals.</title>
        <authorList>
            <person name="Nordstedt N.P."/>
            <person name="Jones M.L."/>
        </authorList>
    </citation>
    <scope>NUCLEOTIDE SEQUENCE [LARGE SCALE GENOMIC DNA]</scope>
    <source>
        <strain evidence="2 3">C7D2</strain>
    </source>
</reference>
<dbReference type="Proteomes" id="UP000536720">
    <property type="component" value="Unassembled WGS sequence"/>
</dbReference>
<dbReference type="EMBL" id="JABFMR010000035">
    <property type="protein sequence ID" value="NUT89681.1"/>
    <property type="molecule type" value="Genomic_DNA"/>
</dbReference>
<dbReference type="SUPFAM" id="SSF52096">
    <property type="entry name" value="ClpP/crotonase"/>
    <property type="match status" value="1"/>
</dbReference>
<evidence type="ECO:0000313" key="2">
    <source>
        <dbReference type="EMBL" id="NUT89681.1"/>
    </source>
</evidence>
<dbReference type="GO" id="GO:0008236">
    <property type="term" value="F:serine-type peptidase activity"/>
    <property type="evidence" value="ECO:0007669"/>
    <property type="project" value="InterPro"/>
</dbReference>
<protein>
    <submittedName>
        <fullName evidence="2">Peptidase</fullName>
    </submittedName>
</protein>
<dbReference type="InterPro" id="IPR029045">
    <property type="entry name" value="ClpP/crotonase-like_dom_sf"/>
</dbReference>
<gene>
    <name evidence="2" type="ORF">HNO91_24930</name>
</gene>
<accession>A0A7Y6DJX6</accession>
<dbReference type="Pfam" id="PF03572">
    <property type="entry name" value="Peptidase_S41"/>
    <property type="match status" value="1"/>
</dbReference>
<dbReference type="InterPro" id="IPR005151">
    <property type="entry name" value="Tail-specific_protease"/>
</dbReference>
<evidence type="ECO:0000259" key="1">
    <source>
        <dbReference type="Pfam" id="PF03572"/>
    </source>
</evidence>
<organism evidence="2 3">
    <name type="scientific">Pseudomonas corrugata</name>
    <dbReference type="NCBI Taxonomy" id="47879"/>
    <lineage>
        <taxon>Bacteria</taxon>
        <taxon>Pseudomonadati</taxon>
        <taxon>Pseudomonadota</taxon>
        <taxon>Gammaproteobacteria</taxon>
        <taxon>Pseudomonadales</taxon>
        <taxon>Pseudomonadaceae</taxon>
        <taxon>Pseudomonas</taxon>
    </lineage>
</organism>
<dbReference type="Gene3D" id="3.90.226.10">
    <property type="entry name" value="2-enoyl-CoA Hydratase, Chain A, domain 1"/>
    <property type="match status" value="1"/>
</dbReference>
<name>A0A7Y6DJX6_9PSED</name>
<proteinExistence type="predicted"/>
<dbReference type="GO" id="GO:0006508">
    <property type="term" value="P:proteolysis"/>
    <property type="evidence" value="ECO:0007669"/>
    <property type="project" value="InterPro"/>
</dbReference>
<dbReference type="AlphaFoldDB" id="A0A7Y6DJX6"/>